<evidence type="ECO:0000313" key="9">
    <source>
        <dbReference type="Proteomes" id="UP000608513"/>
    </source>
</evidence>
<dbReference type="EMBL" id="JACORT010000014">
    <property type="protein sequence ID" value="MBC5785983.1"/>
    <property type="molecule type" value="Genomic_DNA"/>
</dbReference>
<dbReference type="SMART" id="SM01049">
    <property type="entry name" value="Cache_2"/>
    <property type="match status" value="1"/>
</dbReference>
<dbReference type="InterPro" id="IPR033480">
    <property type="entry name" value="sCache_2"/>
</dbReference>
<feature type="signal peptide" evidence="6">
    <location>
        <begin position="1"/>
        <end position="24"/>
    </location>
</feature>
<protein>
    <submittedName>
        <fullName evidence="8">Cache domain-containing protein</fullName>
    </submittedName>
</protein>
<proteinExistence type="predicted"/>
<gene>
    <name evidence="8" type="ORF">H8N03_23800</name>
</gene>
<organism evidence="8 9">
    <name type="scientific">Ramlibacter cellulosilyticus</name>
    <dbReference type="NCBI Taxonomy" id="2764187"/>
    <lineage>
        <taxon>Bacteria</taxon>
        <taxon>Pseudomonadati</taxon>
        <taxon>Pseudomonadota</taxon>
        <taxon>Betaproteobacteria</taxon>
        <taxon>Burkholderiales</taxon>
        <taxon>Comamonadaceae</taxon>
        <taxon>Ramlibacter</taxon>
    </lineage>
</organism>
<feature type="chain" id="PRO_5037588425" evidence="6">
    <location>
        <begin position="25"/>
        <end position="158"/>
    </location>
</feature>
<keyword evidence="5" id="KW-0472">Membrane</keyword>
<dbReference type="RefSeq" id="WP_187078731.1">
    <property type="nucleotide sequence ID" value="NZ_JACORT010000014.1"/>
</dbReference>
<evidence type="ECO:0000313" key="8">
    <source>
        <dbReference type="EMBL" id="MBC5785983.1"/>
    </source>
</evidence>
<dbReference type="AlphaFoldDB" id="A0A923SE48"/>
<keyword evidence="3" id="KW-0812">Transmembrane</keyword>
<evidence type="ECO:0000256" key="6">
    <source>
        <dbReference type="SAM" id="SignalP"/>
    </source>
</evidence>
<dbReference type="Gene3D" id="3.30.450.20">
    <property type="entry name" value="PAS domain"/>
    <property type="match status" value="1"/>
</dbReference>
<dbReference type="Proteomes" id="UP000608513">
    <property type="component" value="Unassembled WGS sequence"/>
</dbReference>
<name>A0A923SE48_9BURK</name>
<reference evidence="8" key="1">
    <citation type="submission" date="2020-08" db="EMBL/GenBank/DDBJ databases">
        <title>Ramlibacter sp. USB13 16S ribosomal RNA gene genome sequencing and assembly.</title>
        <authorList>
            <person name="Kang M."/>
        </authorList>
    </citation>
    <scope>NUCLEOTIDE SEQUENCE</scope>
    <source>
        <strain evidence="8">USB13</strain>
    </source>
</reference>
<evidence type="ECO:0000256" key="4">
    <source>
        <dbReference type="ARBA" id="ARBA00022989"/>
    </source>
</evidence>
<evidence type="ECO:0000256" key="3">
    <source>
        <dbReference type="ARBA" id="ARBA00022692"/>
    </source>
</evidence>
<evidence type="ECO:0000256" key="2">
    <source>
        <dbReference type="ARBA" id="ARBA00022475"/>
    </source>
</evidence>
<evidence type="ECO:0000259" key="7">
    <source>
        <dbReference type="SMART" id="SM01049"/>
    </source>
</evidence>
<keyword evidence="4" id="KW-1133">Transmembrane helix</keyword>
<dbReference type="GO" id="GO:0005886">
    <property type="term" value="C:plasma membrane"/>
    <property type="evidence" value="ECO:0007669"/>
    <property type="project" value="UniProtKB-SubCell"/>
</dbReference>
<dbReference type="Pfam" id="PF17200">
    <property type="entry name" value="sCache_2"/>
    <property type="match status" value="1"/>
</dbReference>
<comment type="subcellular location">
    <subcellularLocation>
        <location evidence="1">Cell membrane</location>
        <topology evidence="1">Multi-pass membrane protein</topology>
    </subcellularLocation>
</comment>
<feature type="domain" description="Single Cache" evidence="7">
    <location>
        <begin position="1"/>
        <end position="108"/>
    </location>
</feature>
<keyword evidence="2" id="KW-1003">Cell membrane</keyword>
<dbReference type="InterPro" id="IPR006311">
    <property type="entry name" value="TAT_signal"/>
</dbReference>
<keyword evidence="9" id="KW-1185">Reference proteome</keyword>
<sequence length="158" mass="17566">MNRKQSIRLVLALAAAAVAGATWASNEAATAPEAIAMVKKGVAYIKANGKDKGFAEITNRDSKEFHDRDLYLAVHKLDGTAVAHGTNEKMVGKNFMEMKDIDGKEYIKERVELAKTKSTFWTDYKFNNPVTKKIEPKTAYCERLPGEDYVVCGGIYKK</sequence>
<evidence type="ECO:0000256" key="5">
    <source>
        <dbReference type="ARBA" id="ARBA00023136"/>
    </source>
</evidence>
<evidence type="ECO:0000256" key="1">
    <source>
        <dbReference type="ARBA" id="ARBA00004651"/>
    </source>
</evidence>
<dbReference type="PROSITE" id="PS51318">
    <property type="entry name" value="TAT"/>
    <property type="match status" value="1"/>
</dbReference>
<comment type="caution">
    <text evidence="8">The sequence shown here is derived from an EMBL/GenBank/DDBJ whole genome shotgun (WGS) entry which is preliminary data.</text>
</comment>
<accession>A0A923SE48</accession>
<keyword evidence="6" id="KW-0732">Signal</keyword>